<dbReference type="PROSITE" id="PS50893">
    <property type="entry name" value="ABC_TRANSPORTER_2"/>
    <property type="match status" value="1"/>
</dbReference>
<gene>
    <name evidence="12" type="ORF">B6C91_13730</name>
    <name evidence="11" type="ORF">B6D08_10565</name>
</gene>
<dbReference type="Gene3D" id="3.40.50.300">
    <property type="entry name" value="P-loop containing nucleotide triphosphate hydrolases"/>
    <property type="match status" value="1"/>
</dbReference>
<dbReference type="PANTHER" id="PTHR11384:SF59">
    <property type="entry name" value="LYSOSOMAL COBALAMIN TRANSPORTER ABCD4"/>
    <property type="match status" value="1"/>
</dbReference>
<feature type="transmembrane region" description="Helical" evidence="8">
    <location>
        <begin position="150"/>
        <end position="170"/>
    </location>
</feature>
<reference evidence="13 14" key="1">
    <citation type="submission" date="2017-03" db="EMBL/GenBank/DDBJ databases">
        <title>Comparative genomics of honeybee gut symbionts reveal geographically distinct and subgroup specific antibiotic resistance.</title>
        <authorList>
            <person name="Ludvigsen J."/>
            <person name="Porcellato D."/>
            <person name="Labee-Lund T.M."/>
            <person name="Amdam G.V."/>
            <person name="Rudi K."/>
        </authorList>
    </citation>
    <scope>NUCLEOTIDE SEQUENCE [LARGE SCALE GENOMIC DNA]</scope>
    <source>
        <strain evidence="11 14">A-7-12</strain>
        <strain evidence="12 13">A-9-12</strain>
    </source>
</reference>
<sequence length="562" mass="65122">MRVKVLQTLKNIFLLIKFCSKTKQGKWGFCYAFIVISLKIVLIKISLEMIGWNKNFYNALEKYNLQEVVNQIGVFILLTLLGAITFLVSDYLRKISVITWRKVLNDTILDHWINNKAYWFLNNKPNEIDNPEQRIAEDCQLFVDKLTNEGFSFITQLIGLVTYFMLLWQITDNFVLSFNLLGFDISLSHYMVWLAPIYVIICSYLTHWLGSPLKALLIQQQHKEADYRFALTRFRESKEPIALLNGEKVERQILDQHFSDIMTNWYQLIKRQLFLGCFTRPYNLTVLQIPTFFALPIYLIGKVSLGSLMQISKTFSNVVVNLSWFIFNYHNLAELTACSHRLCQFINRARLIADIHNQQNQFQKDSQTLLINNLVIKNPDGKVLLKLPELRINKGESIILSGMSGIGKSTLFKLLSGIYPYYEGYFELPKANKLFLSQNPYFPMGGLAHAVAYPNPLLEKDLDSIKQILTEVGFLAQDIEQKLLDYDLNRLSGGEKQRLIIARILLHKPDWIFMDETTNALDKHSEHQLLKLLQTNLPTSSFIIISHSDVSSHFKQCNQIIL</sequence>
<evidence type="ECO:0000313" key="12">
    <source>
        <dbReference type="EMBL" id="OTQ07984.1"/>
    </source>
</evidence>
<dbReference type="PANTHER" id="PTHR11384">
    <property type="entry name" value="ATP-BINDING CASSETTE, SUB-FAMILY D MEMBER"/>
    <property type="match status" value="1"/>
</dbReference>
<dbReference type="PROSITE" id="PS50929">
    <property type="entry name" value="ABC_TM1F"/>
    <property type="match status" value="1"/>
</dbReference>
<dbReference type="GO" id="GO:0005886">
    <property type="term" value="C:plasma membrane"/>
    <property type="evidence" value="ECO:0007669"/>
    <property type="project" value="UniProtKB-SubCell"/>
</dbReference>
<feature type="domain" description="ABC transmembrane type-1" evidence="10">
    <location>
        <begin position="52"/>
        <end position="334"/>
    </location>
</feature>
<dbReference type="SUPFAM" id="SSF90123">
    <property type="entry name" value="ABC transporter transmembrane region"/>
    <property type="match status" value="1"/>
</dbReference>
<dbReference type="GO" id="GO:0005524">
    <property type="term" value="F:ATP binding"/>
    <property type="evidence" value="ECO:0007669"/>
    <property type="project" value="UniProtKB-KW"/>
</dbReference>
<keyword evidence="2" id="KW-0813">Transport</keyword>
<dbReference type="EMBL" id="NART01000121">
    <property type="protein sequence ID" value="OTQ07984.1"/>
    <property type="molecule type" value="Genomic_DNA"/>
</dbReference>
<dbReference type="InterPro" id="IPR017871">
    <property type="entry name" value="ABC_transporter-like_CS"/>
</dbReference>
<dbReference type="GO" id="GO:0016887">
    <property type="term" value="F:ATP hydrolysis activity"/>
    <property type="evidence" value="ECO:0007669"/>
    <property type="project" value="InterPro"/>
</dbReference>
<evidence type="ECO:0000256" key="7">
    <source>
        <dbReference type="ARBA" id="ARBA00023136"/>
    </source>
</evidence>
<evidence type="ECO:0000256" key="4">
    <source>
        <dbReference type="ARBA" id="ARBA00022741"/>
    </source>
</evidence>
<feature type="transmembrane region" description="Helical" evidence="8">
    <location>
        <begin position="72"/>
        <end position="92"/>
    </location>
</feature>
<evidence type="ECO:0000256" key="1">
    <source>
        <dbReference type="ARBA" id="ARBA00004651"/>
    </source>
</evidence>
<organism evidence="11 14">
    <name type="scientific">Gilliamella apicola</name>
    <dbReference type="NCBI Taxonomy" id="1196095"/>
    <lineage>
        <taxon>Bacteria</taxon>
        <taxon>Pseudomonadati</taxon>
        <taxon>Pseudomonadota</taxon>
        <taxon>Gammaproteobacteria</taxon>
        <taxon>Orbales</taxon>
        <taxon>Orbaceae</taxon>
        <taxon>Gilliamella</taxon>
    </lineage>
</organism>
<evidence type="ECO:0008006" key="15">
    <source>
        <dbReference type="Google" id="ProtNLM"/>
    </source>
</evidence>
<keyword evidence="3 8" id="KW-0812">Transmembrane</keyword>
<protein>
    <recommendedName>
        <fullName evidence="15">ABC transporter ATP-binding protein/permease</fullName>
    </recommendedName>
</protein>
<dbReference type="Proteomes" id="UP000194800">
    <property type="component" value="Unassembled WGS sequence"/>
</dbReference>
<dbReference type="InterPro" id="IPR050835">
    <property type="entry name" value="ABC_transporter_sub-D"/>
</dbReference>
<dbReference type="InterPro" id="IPR027417">
    <property type="entry name" value="P-loop_NTPase"/>
</dbReference>
<feature type="domain" description="ABC transporter" evidence="9">
    <location>
        <begin position="369"/>
        <end position="559"/>
    </location>
</feature>
<keyword evidence="4" id="KW-0547">Nucleotide-binding</keyword>
<keyword evidence="6 8" id="KW-1133">Transmembrane helix</keyword>
<dbReference type="PROSITE" id="PS00211">
    <property type="entry name" value="ABC_TRANSPORTER_1"/>
    <property type="match status" value="1"/>
</dbReference>
<keyword evidence="13" id="KW-1185">Reference proteome</keyword>
<evidence type="ECO:0000313" key="13">
    <source>
        <dbReference type="Proteomes" id="UP000194800"/>
    </source>
</evidence>
<evidence type="ECO:0000256" key="3">
    <source>
        <dbReference type="ARBA" id="ARBA00022692"/>
    </source>
</evidence>
<evidence type="ECO:0000259" key="10">
    <source>
        <dbReference type="PROSITE" id="PS50929"/>
    </source>
</evidence>
<dbReference type="RefSeq" id="WP_086301349.1">
    <property type="nucleotide sequence ID" value="NZ_MZNE01000107.1"/>
</dbReference>
<dbReference type="Pfam" id="PF06472">
    <property type="entry name" value="ABC_membrane_2"/>
    <property type="match status" value="1"/>
</dbReference>
<proteinExistence type="predicted"/>
<dbReference type="Pfam" id="PF00005">
    <property type="entry name" value="ABC_tran"/>
    <property type="match status" value="1"/>
</dbReference>
<dbReference type="InterPro" id="IPR011527">
    <property type="entry name" value="ABC1_TM_dom"/>
</dbReference>
<feature type="transmembrane region" description="Helical" evidence="8">
    <location>
        <begin position="29"/>
        <end position="52"/>
    </location>
</feature>
<accession>A0A242NG40</accession>
<dbReference type="AlphaFoldDB" id="A0A242NG40"/>
<dbReference type="EMBL" id="NARP01000028">
    <property type="protein sequence ID" value="OTP98595.1"/>
    <property type="molecule type" value="Genomic_DNA"/>
</dbReference>
<evidence type="ECO:0000256" key="8">
    <source>
        <dbReference type="SAM" id="Phobius"/>
    </source>
</evidence>
<dbReference type="Proteomes" id="UP000194977">
    <property type="component" value="Unassembled WGS sequence"/>
</dbReference>
<evidence type="ECO:0000256" key="6">
    <source>
        <dbReference type="ARBA" id="ARBA00022989"/>
    </source>
</evidence>
<dbReference type="SMART" id="SM00382">
    <property type="entry name" value="AAA"/>
    <property type="match status" value="1"/>
</dbReference>
<dbReference type="Gene3D" id="1.20.1560.10">
    <property type="entry name" value="ABC transporter type 1, transmembrane domain"/>
    <property type="match status" value="1"/>
</dbReference>
<comment type="caution">
    <text evidence="11">The sequence shown here is derived from an EMBL/GenBank/DDBJ whole genome shotgun (WGS) entry which is preliminary data.</text>
</comment>
<dbReference type="GO" id="GO:0140359">
    <property type="term" value="F:ABC-type transporter activity"/>
    <property type="evidence" value="ECO:0007669"/>
    <property type="project" value="InterPro"/>
</dbReference>
<evidence type="ECO:0000259" key="9">
    <source>
        <dbReference type="PROSITE" id="PS50893"/>
    </source>
</evidence>
<feature type="transmembrane region" description="Helical" evidence="8">
    <location>
        <begin position="190"/>
        <end position="210"/>
    </location>
</feature>
<evidence type="ECO:0000256" key="5">
    <source>
        <dbReference type="ARBA" id="ARBA00022840"/>
    </source>
</evidence>
<evidence type="ECO:0000313" key="14">
    <source>
        <dbReference type="Proteomes" id="UP000194977"/>
    </source>
</evidence>
<keyword evidence="5" id="KW-0067">ATP-binding</keyword>
<keyword evidence="7 8" id="KW-0472">Membrane</keyword>
<evidence type="ECO:0000256" key="2">
    <source>
        <dbReference type="ARBA" id="ARBA00022448"/>
    </source>
</evidence>
<dbReference type="InterPro" id="IPR003593">
    <property type="entry name" value="AAA+_ATPase"/>
</dbReference>
<dbReference type="SUPFAM" id="SSF52540">
    <property type="entry name" value="P-loop containing nucleoside triphosphate hydrolases"/>
    <property type="match status" value="1"/>
</dbReference>
<name>A0A242NG40_9GAMM</name>
<comment type="subcellular location">
    <subcellularLocation>
        <location evidence="1">Cell membrane</location>
        <topology evidence="1">Multi-pass membrane protein</topology>
    </subcellularLocation>
</comment>
<dbReference type="InterPro" id="IPR003439">
    <property type="entry name" value="ABC_transporter-like_ATP-bd"/>
</dbReference>
<dbReference type="InterPro" id="IPR036640">
    <property type="entry name" value="ABC1_TM_sf"/>
</dbReference>
<evidence type="ECO:0000313" key="11">
    <source>
        <dbReference type="EMBL" id="OTP98595.1"/>
    </source>
</evidence>